<feature type="transmembrane region" description="Helical" evidence="1">
    <location>
        <begin position="49"/>
        <end position="72"/>
    </location>
</feature>
<dbReference type="EMBL" id="JBDPZD010000009">
    <property type="protein sequence ID" value="MEO3693639.1"/>
    <property type="molecule type" value="Genomic_DNA"/>
</dbReference>
<proteinExistence type="predicted"/>
<evidence type="ECO:0000256" key="1">
    <source>
        <dbReference type="SAM" id="Phobius"/>
    </source>
</evidence>
<evidence type="ECO:0000313" key="3">
    <source>
        <dbReference type="Proteomes" id="UP001495147"/>
    </source>
</evidence>
<dbReference type="Proteomes" id="UP001495147">
    <property type="component" value="Unassembled WGS sequence"/>
</dbReference>
<feature type="transmembrane region" description="Helical" evidence="1">
    <location>
        <begin position="12"/>
        <end position="29"/>
    </location>
</feature>
<name>A0ABV0G7C6_9BURK</name>
<comment type="caution">
    <text evidence="2">The sequence shown here is derived from an EMBL/GenBank/DDBJ whole genome shotgun (WGS) entry which is preliminary data.</text>
</comment>
<evidence type="ECO:0008006" key="4">
    <source>
        <dbReference type="Google" id="ProtNLM"/>
    </source>
</evidence>
<reference evidence="2 3" key="1">
    <citation type="submission" date="2024-05" db="EMBL/GenBank/DDBJ databases">
        <title>Roseateles sp. DJS-2-20 16S ribosomal RNA gene Genome sequencing and assembly.</title>
        <authorList>
            <person name="Woo H."/>
        </authorList>
    </citation>
    <scope>NUCLEOTIDE SEQUENCE [LARGE SCALE GENOMIC DNA]</scope>
    <source>
        <strain evidence="2 3">DJS-2-20</strain>
    </source>
</reference>
<keyword evidence="1" id="KW-0812">Transmembrane</keyword>
<dbReference type="RefSeq" id="WP_347706452.1">
    <property type="nucleotide sequence ID" value="NZ_JBDPZD010000009.1"/>
</dbReference>
<accession>A0ABV0G7C6</accession>
<organism evidence="2 3">
    <name type="scientific">Roseateles paludis</name>
    <dbReference type="NCBI Taxonomy" id="3145238"/>
    <lineage>
        <taxon>Bacteria</taxon>
        <taxon>Pseudomonadati</taxon>
        <taxon>Pseudomonadota</taxon>
        <taxon>Betaproteobacteria</taxon>
        <taxon>Burkholderiales</taxon>
        <taxon>Sphaerotilaceae</taxon>
        <taxon>Roseateles</taxon>
    </lineage>
</organism>
<gene>
    <name evidence="2" type="ORF">ABDJ85_19370</name>
</gene>
<keyword evidence="3" id="KW-1185">Reference proteome</keyword>
<keyword evidence="1" id="KW-1133">Transmembrane helix</keyword>
<feature type="transmembrane region" description="Helical" evidence="1">
    <location>
        <begin position="84"/>
        <end position="106"/>
    </location>
</feature>
<feature type="transmembrane region" description="Helical" evidence="1">
    <location>
        <begin position="118"/>
        <end position="136"/>
    </location>
</feature>
<keyword evidence="1" id="KW-0472">Membrane</keyword>
<protein>
    <recommendedName>
        <fullName evidence="4">DUF423 domain-containing protein</fullName>
    </recommendedName>
</protein>
<sequence>MSHEPKTVRRQLLAAGYLASFTALLHLIGGTIEIHQPLMTSQLTEFLRLLLLACWHLVSVALLVSGPALLWCARPARQASAGALALFIGAMWLGFGAVFVAVDLVYQGMAGLALLPQWTLLLPVGALATLGGRRLLGG</sequence>
<evidence type="ECO:0000313" key="2">
    <source>
        <dbReference type="EMBL" id="MEO3693639.1"/>
    </source>
</evidence>